<dbReference type="PANTHER" id="PTHR36174">
    <property type="entry name" value="LIPID II:GLYCINE GLYCYLTRANSFERASE"/>
    <property type="match status" value="1"/>
</dbReference>
<evidence type="ECO:0000313" key="3">
    <source>
        <dbReference type="Proteomes" id="UP001056855"/>
    </source>
</evidence>
<protein>
    <submittedName>
        <fullName evidence="2">GNAT family N-acetyltransferase</fullName>
    </submittedName>
</protein>
<reference evidence="2" key="1">
    <citation type="submission" date="2022-06" db="EMBL/GenBank/DDBJ databases">
        <title>Diverse halophilic archaea isolated from saline environments.</title>
        <authorList>
            <person name="Cui H.-L."/>
        </authorList>
    </citation>
    <scope>NUCLEOTIDE SEQUENCE</scope>
    <source>
        <strain evidence="2">WLHS1</strain>
    </source>
</reference>
<sequence>MSIRISVLNPADRESWNEYVDRSPQGSVFHRYDALRTQATYSDARLYPLVGYKGQEPIGIFPIFESHKGPVTFAFSPPHGLHVPILGPALLNMDQLKQRKREKRHSRFIDGCLEWIDRELEPRYTSIRTSWRYDDVRPFKWNGFDVHPSYTYVVDLDTDEETLIRRFSRTTRRTIRNHLDDEYTVTVGGVDEARWIMEQVVSRFEEQGKTATMSPSFVAELYERLPDGVVNPYVLSVDGDPVTGTILLVDGETAHRWQGGTKPGTSLPANELLEWRMLTDSMERGVSDYELVDANIPRINAWKSKYNPNVRTYYTMYRSGRGMAAAVQLYLRLRDRNELVTKLAPG</sequence>
<dbReference type="Gene3D" id="3.40.630.30">
    <property type="match status" value="1"/>
</dbReference>
<feature type="domain" description="BioF2-like acetyltransferase" evidence="1">
    <location>
        <begin position="166"/>
        <end position="295"/>
    </location>
</feature>
<dbReference type="PANTHER" id="PTHR36174:SF1">
    <property type="entry name" value="LIPID II:GLYCINE GLYCYLTRANSFERASE"/>
    <property type="match status" value="1"/>
</dbReference>
<evidence type="ECO:0000259" key="1">
    <source>
        <dbReference type="Pfam" id="PF13480"/>
    </source>
</evidence>
<dbReference type="InterPro" id="IPR038740">
    <property type="entry name" value="BioF2-like_GNAT_dom"/>
</dbReference>
<organism evidence="2 3">
    <name type="scientific">Natronosalvus rutilus</name>
    <dbReference type="NCBI Taxonomy" id="2953753"/>
    <lineage>
        <taxon>Archaea</taxon>
        <taxon>Methanobacteriati</taxon>
        <taxon>Methanobacteriota</taxon>
        <taxon>Stenosarchaea group</taxon>
        <taxon>Halobacteria</taxon>
        <taxon>Halobacteriales</taxon>
        <taxon>Natrialbaceae</taxon>
        <taxon>Natronosalvus</taxon>
    </lineage>
</organism>
<dbReference type="KEGG" id="sawl:NGM29_09655"/>
<keyword evidence="3" id="KW-1185">Reference proteome</keyword>
<dbReference type="SUPFAM" id="SSF55729">
    <property type="entry name" value="Acyl-CoA N-acyltransferases (Nat)"/>
    <property type="match status" value="1"/>
</dbReference>
<dbReference type="InterPro" id="IPR050644">
    <property type="entry name" value="PG_Glycine_Bridge_Synth"/>
</dbReference>
<proteinExistence type="predicted"/>
<accession>A0A9E7N7Z3</accession>
<gene>
    <name evidence="2" type="ORF">NGM29_09655</name>
</gene>
<evidence type="ECO:0000313" key="2">
    <source>
        <dbReference type="EMBL" id="UTF52073.1"/>
    </source>
</evidence>
<dbReference type="GeneID" id="73290311"/>
<dbReference type="AlphaFoldDB" id="A0A9E7N7Z3"/>
<dbReference type="Pfam" id="PF13480">
    <property type="entry name" value="Acetyltransf_6"/>
    <property type="match status" value="1"/>
</dbReference>
<dbReference type="RefSeq" id="WP_254155826.1">
    <property type="nucleotide sequence ID" value="NZ_CP100355.1"/>
</dbReference>
<name>A0A9E7N7Z3_9EURY</name>
<dbReference type="Proteomes" id="UP001056855">
    <property type="component" value="Chromosome"/>
</dbReference>
<dbReference type="EMBL" id="CP100355">
    <property type="protein sequence ID" value="UTF52073.1"/>
    <property type="molecule type" value="Genomic_DNA"/>
</dbReference>
<dbReference type="InterPro" id="IPR016181">
    <property type="entry name" value="Acyl_CoA_acyltransferase"/>
</dbReference>